<sequence length="105" mass="11961">MFDQDQLGEIRNYTGSDFLAKCEISDGPPAFNITTLIHPNGKISIYFEKIPKVIDENHKESKIYGIIHCGENDEETIVISVPGKWIQSGTLVEYEALGDYDYRYN</sequence>
<name>A0AA85AP62_9TREM</name>
<dbReference type="AlphaFoldDB" id="A0AA85AP62"/>
<evidence type="ECO:0000313" key="2">
    <source>
        <dbReference type="WBParaSite" id="SMRG1_93680.1"/>
    </source>
</evidence>
<reference evidence="2" key="1">
    <citation type="submission" date="2023-11" db="UniProtKB">
        <authorList>
            <consortium name="WormBaseParasite"/>
        </authorList>
    </citation>
    <scope>IDENTIFICATION</scope>
</reference>
<protein>
    <submittedName>
        <fullName evidence="2">Uncharacterized protein</fullName>
    </submittedName>
</protein>
<dbReference type="Proteomes" id="UP000050790">
    <property type="component" value="Unassembled WGS sequence"/>
</dbReference>
<dbReference type="WBParaSite" id="SMRG1_93680.1">
    <property type="protein sequence ID" value="SMRG1_93680.1"/>
    <property type="gene ID" value="SMRG1_93680"/>
</dbReference>
<organism evidence="1 2">
    <name type="scientific">Schistosoma margrebowiei</name>
    <dbReference type="NCBI Taxonomy" id="48269"/>
    <lineage>
        <taxon>Eukaryota</taxon>
        <taxon>Metazoa</taxon>
        <taxon>Spiralia</taxon>
        <taxon>Lophotrochozoa</taxon>
        <taxon>Platyhelminthes</taxon>
        <taxon>Trematoda</taxon>
        <taxon>Digenea</taxon>
        <taxon>Strigeidida</taxon>
        <taxon>Schistosomatoidea</taxon>
        <taxon>Schistosomatidae</taxon>
        <taxon>Schistosoma</taxon>
    </lineage>
</organism>
<accession>A0AA85AP62</accession>
<evidence type="ECO:0000313" key="1">
    <source>
        <dbReference type="Proteomes" id="UP000050790"/>
    </source>
</evidence>
<proteinExistence type="predicted"/>